<proteinExistence type="predicted"/>
<dbReference type="Pfam" id="PF07729">
    <property type="entry name" value="FCD"/>
    <property type="match status" value="1"/>
</dbReference>
<organism evidence="5 6">
    <name type="scientific">Lentzea xinjiangensis</name>
    <dbReference type="NCBI Taxonomy" id="402600"/>
    <lineage>
        <taxon>Bacteria</taxon>
        <taxon>Bacillati</taxon>
        <taxon>Actinomycetota</taxon>
        <taxon>Actinomycetes</taxon>
        <taxon>Pseudonocardiales</taxon>
        <taxon>Pseudonocardiaceae</taxon>
        <taxon>Lentzea</taxon>
    </lineage>
</organism>
<reference evidence="6" key="1">
    <citation type="submission" date="2016-10" db="EMBL/GenBank/DDBJ databases">
        <authorList>
            <person name="Varghese N."/>
            <person name="Submissions S."/>
        </authorList>
    </citation>
    <scope>NUCLEOTIDE SEQUENCE [LARGE SCALE GENOMIC DNA]</scope>
    <source>
        <strain evidence="6">CGMCC 4.3525</strain>
    </source>
</reference>
<dbReference type="OrthoDB" id="9816161at2"/>
<feature type="domain" description="HTH gntR-type" evidence="4">
    <location>
        <begin position="12"/>
        <end position="79"/>
    </location>
</feature>
<dbReference type="GO" id="GO:0003700">
    <property type="term" value="F:DNA-binding transcription factor activity"/>
    <property type="evidence" value="ECO:0007669"/>
    <property type="project" value="InterPro"/>
</dbReference>
<dbReference type="CDD" id="cd07377">
    <property type="entry name" value="WHTH_GntR"/>
    <property type="match status" value="1"/>
</dbReference>
<dbReference type="InterPro" id="IPR036390">
    <property type="entry name" value="WH_DNA-bd_sf"/>
</dbReference>
<dbReference type="SMART" id="SM00345">
    <property type="entry name" value="HTH_GNTR"/>
    <property type="match status" value="1"/>
</dbReference>
<keyword evidence="3" id="KW-0804">Transcription</keyword>
<dbReference type="InterPro" id="IPR008920">
    <property type="entry name" value="TF_FadR/GntR_C"/>
</dbReference>
<dbReference type="EMBL" id="FOFR01000002">
    <property type="protein sequence ID" value="SEQ33215.1"/>
    <property type="molecule type" value="Genomic_DNA"/>
</dbReference>
<keyword evidence="6" id="KW-1185">Reference proteome</keyword>
<keyword evidence="2 5" id="KW-0238">DNA-binding</keyword>
<dbReference type="GO" id="GO:0003677">
    <property type="term" value="F:DNA binding"/>
    <property type="evidence" value="ECO:0007669"/>
    <property type="project" value="UniProtKB-KW"/>
</dbReference>
<keyword evidence="1" id="KW-0805">Transcription regulation</keyword>
<dbReference type="Gene3D" id="1.10.10.10">
    <property type="entry name" value="Winged helix-like DNA-binding domain superfamily/Winged helix DNA-binding domain"/>
    <property type="match status" value="1"/>
</dbReference>
<evidence type="ECO:0000313" key="5">
    <source>
        <dbReference type="EMBL" id="SEQ33215.1"/>
    </source>
</evidence>
<evidence type="ECO:0000256" key="3">
    <source>
        <dbReference type="ARBA" id="ARBA00023163"/>
    </source>
</evidence>
<dbReference type="InterPro" id="IPR036388">
    <property type="entry name" value="WH-like_DNA-bd_sf"/>
</dbReference>
<protein>
    <submittedName>
        <fullName evidence="5">DNA-binding transcriptional regulator, GntR family</fullName>
    </submittedName>
</protein>
<dbReference type="RefSeq" id="WP_089950130.1">
    <property type="nucleotide sequence ID" value="NZ_FOFR01000002.1"/>
</dbReference>
<dbReference type="STRING" id="402600.SAMN05216188_102793"/>
<evidence type="ECO:0000256" key="1">
    <source>
        <dbReference type="ARBA" id="ARBA00023015"/>
    </source>
</evidence>
<name>A0A1H9F5Q5_9PSEU</name>
<accession>A0A1H9F5Q5</accession>
<dbReference type="SMART" id="SM00895">
    <property type="entry name" value="FCD"/>
    <property type="match status" value="1"/>
</dbReference>
<evidence type="ECO:0000256" key="2">
    <source>
        <dbReference type="ARBA" id="ARBA00023125"/>
    </source>
</evidence>
<dbReference type="Pfam" id="PF00392">
    <property type="entry name" value="GntR"/>
    <property type="match status" value="1"/>
</dbReference>
<dbReference type="SUPFAM" id="SSF46785">
    <property type="entry name" value="Winged helix' DNA-binding domain"/>
    <property type="match status" value="1"/>
</dbReference>
<dbReference type="InterPro" id="IPR011711">
    <property type="entry name" value="GntR_C"/>
</dbReference>
<dbReference type="PANTHER" id="PTHR43537:SF45">
    <property type="entry name" value="GNTR FAMILY REGULATORY PROTEIN"/>
    <property type="match status" value="1"/>
</dbReference>
<dbReference type="PANTHER" id="PTHR43537">
    <property type="entry name" value="TRANSCRIPTIONAL REGULATOR, GNTR FAMILY"/>
    <property type="match status" value="1"/>
</dbReference>
<dbReference type="AlphaFoldDB" id="A0A1H9F5Q5"/>
<dbReference type="InterPro" id="IPR000524">
    <property type="entry name" value="Tscrpt_reg_HTH_GntR"/>
</dbReference>
<dbReference type="PROSITE" id="PS50949">
    <property type="entry name" value="HTH_GNTR"/>
    <property type="match status" value="1"/>
</dbReference>
<dbReference type="Proteomes" id="UP000199352">
    <property type="component" value="Unassembled WGS sequence"/>
</dbReference>
<evidence type="ECO:0000313" key="6">
    <source>
        <dbReference type="Proteomes" id="UP000199352"/>
    </source>
</evidence>
<dbReference type="Gene3D" id="1.20.120.530">
    <property type="entry name" value="GntR ligand-binding domain-like"/>
    <property type="match status" value="1"/>
</dbReference>
<dbReference type="SUPFAM" id="SSF48008">
    <property type="entry name" value="GntR ligand-binding domain-like"/>
    <property type="match status" value="1"/>
</dbReference>
<sequence>MSALEGLEVRRTTTAQQLADGLSERIMAGAFGPGDRLRESAIAAELGVARNTIREAVRILELTGLVRYEVNRGAVVIAPTPEKVEALYTARERLETAAVARTPRPGQLDAITRAFHELEDAARTGDPRAIVDRDLAFHQAVVALLDSSRLDEFFAAMTQELRFYLTVLSKSETPEEVVAEHAVILDAIRLGDRDRAVAEIRAHIDTSVRRLNEMLVERHLTNKS</sequence>
<gene>
    <name evidence="5" type="ORF">SAMN05216188_102793</name>
</gene>
<evidence type="ECO:0000259" key="4">
    <source>
        <dbReference type="PROSITE" id="PS50949"/>
    </source>
</evidence>